<protein>
    <submittedName>
        <fullName evidence="1">Apoptosis-inducing factor 3</fullName>
    </submittedName>
</protein>
<reference evidence="1 2" key="1">
    <citation type="submission" date="2015-12" db="EMBL/GenBank/DDBJ databases">
        <title>The genome of Folsomia candida.</title>
        <authorList>
            <person name="Faddeeva A."/>
            <person name="Derks M.F."/>
            <person name="Anvar Y."/>
            <person name="Smit S."/>
            <person name="Van Straalen N."/>
            <person name="Roelofs D."/>
        </authorList>
    </citation>
    <scope>NUCLEOTIDE SEQUENCE [LARGE SCALE GENOMIC DNA]</scope>
    <source>
        <strain evidence="1 2">VU population</strain>
        <tissue evidence="1">Whole body</tissue>
    </source>
</reference>
<dbReference type="AlphaFoldDB" id="A0A226DFX1"/>
<accession>A0A226DFX1</accession>
<gene>
    <name evidence="1" type="ORF">Fcan01_22150</name>
</gene>
<evidence type="ECO:0000313" key="1">
    <source>
        <dbReference type="EMBL" id="OXA43096.1"/>
    </source>
</evidence>
<sequence length="107" mass="12561">MTRLHSYVPRETYQKIDRLSEQYRPDRLCGHKNPKDIYIIFGAGRGGKTLGEVEWDERIVMTTYDWTKISKSLGIEWGKIKLRDHIWFQKAQTEVMLSATVTSLDVE</sequence>
<dbReference type="EMBL" id="LNIX01000023">
    <property type="protein sequence ID" value="OXA43096.1"/>
    <property type="molecule type" value="Genomic_DNA"/>
</dbReference>
<name>A0A226DFX1_FOLCA</name>
<dbReference type="OrthoDB" id="432169at2759"/>
<dbReference type="Proteomes" id="UP000198287">
    <property type="component" value="Unassembled WGS sequence"/>
</dbReference>
<organism evidence="1 2">
    <name type="scientific">Folsomia candida</name>
    <name type="common">Springtail</name>
    <dbReference type="NCBI Taxonomy" id="158441"/>
    <lineage>
        <taxon>Eukaryota</taxon>
        <taxon>Metazoa</taxon>
        <taxon>Ecdysozoa</taxon>
        <taxon>Arthropoda</taxon>
        <taxon>Hexapoda</taxon>
        <taxon>Collembola</taxon>
        <taxon>Entomobryomorpha</taxon>
        <taxon>Isotomoidea</taxon>
        <taxon>Isotomidae</taxon>
        <taxon>Proisotominae</taxon>
        <taxon>Folsomia</taxon>
    </lineage>
</organism>
<evidence type="ECO:0000313" key="2">
    <source>
        <dbReference type="Proteomes" id="UP000198287"/>
    </source>
</evidence>
<comment type="caution">
    <text evidence="1">The sequence shown here is derived from an EMBL/GenBank/DDBJ whole genome shotgun (WGS) entry which is preliminary data.</text>
</comment>
<proteinExistence type="predicted"/>
<keyword evidence="2" id="KW-1185">Reference proteome</keyword>